<dbReference type="SUPFAM" id="SSF55048">
    <property type="entry name" value="Probable ACP-binding domain of malonyl-CoA ACP transacylase"/>
    <property type="match status" value="1"/>
</dbReference>
<protein>
    <submittedName>
        <fullName evidence="12">Uncharacterized protein</fullName>
    </submittedName>
</protein>
<dbReference type="InterPro" id="IPR016039">
    <property type="entry name" value="Thiolase-like"/>
</dbReference>
<dbReference type="SMART" id="SM00823">
    <property type="entry name" value="PKS_PP"/>
    <property type="match status" value="1"/>
</dbReference>
<dbReference type="SUPFAM" id="SSF53335">
    <property type="entry name" value="S-adenosyl-L-methionine-dependent methyltransferases"/>
    <property type="match status" value="1"/>
</dbReference>
<name>A0A9W9NPX1_9EURO</name>
<reference evidence="12" key="1">
    <citation type="submission" date="2022-11" db="EMBL/GenBank/DDBJ databases">
        <authorList>
            <person name="Petersen C."/>
        </authorList>
    </citation>
    <scope>NUCLEOTIDE SEQUENCE</scope>
    <source>
        <strain evidence="12">IBT 19713</strain>
    </source>
</reference>
<comment type="caution">
    <text evidence="12">The sequence shown here is derived from an EMBL/GenBank/DDBJ whole genome shotgun (WGS) entry which is preliminary data.</text>
</comment>
<dbReference type="Gene3D" id="3.40.366.10">
    <property type="entry name" value="Malonyl-Coenzyme A Acyl Carrier Protein, domain 2"/>
    <property type="match status" value="2"/>
</dbReference>
<dbReference type="Gene3D" id="3.10.129.110">
    <property type="entry name" value="Polyketide synthase dehydratase"/>
    <property type="match status" value="1"/>
</dbReference>
<dbReference type="InterPro" id="IPR020806">
    <property type="entry name" value="PKS_PP-bd"/>
</dbReference>
<proteinExistence type="predicted"/>
<evidence type="ECO:0000259" key="11">
    <source>
        <dbReference type="PROSITE" id="PS52019"/>
    </source>
</evidence>
<evidence type="ECO:0000313" key="12">
    <source>
        <dbReference type="EMBL" id="KAJ5223942.1"/>
    </source>
</evidence>
<keyword evidence="13" id="KW-1185">Reference proteome</keyword>
<dbReference type="PROSITE" id="PS50075">
    <property type="entry name" value="CARRIER"/>
    <property type="match status" value="1"/>
</dbReference>
<organism evidence="12 13">
    <name type="scientific">Penicillium chermesinum</name>
    <dbReference type="NCBI Taxonomy" id="63820"/>
    <lineage>
        <taxon>Eukaryota</taxon>
        <taxon>Fungi</taxon>
        <taxon>Dikarya</taxon>
        <taxon>Ascomycota</taxon>
        <taxon>Pezizomycotina</taxon>
        <taxon>Eurotiomycetes</taxon>
        <taxon>Eurotiomycetidae</taxon>
        <taxon>Eurotiales</taxon>
        <taxon>Aspergillaceae</taxon>
        <taxon>Penicillium</taxon>
    </lineage>
</organism>
<keyword evidence="5" id="KW-0808">Transferase</keyword>
<feature type="region of interest" description="N-terminal hotdog fold" evidence="7">
    <location>
        <begin position="1278"/>
        <end position="1412"/>
    </location>
</feature>
<dbReference type="CDD" id="cd02440">
    <property type="entry name" value="AdoMet_MTases"/>
    <property type="match status" value="1"/>
</dbReference>
<feature type="region of interest" description="C-terminal hotdog fold" evidence="7">
    <location>
        <begin position="1440"/>
        <end position="1590"/>
    </location>
</feature>
<accession>A0A9W9NPX1</accession>
<dbReference type="CDD" id="cd00833">
    <property type="entry name" value="PKS"/>
    <property type="match status" value="1"/>
</dbReference>
<dbReference type="GO" id="GO:0004312">
    <property type="term" value="F:fatty acid synthase activity"/>
    <property type="evidence" value="ECO:0007669"/>
    <property type="project" value="TreeGrafter"/>
</dbReference>
<dbReference type="Pfam" id="PF00698">
    <property type="entry name" value="Acyl_transf_1"/>
    <property type="match status" value="1"/>
</dbReference>
<keyword evidence="4" id="KW-0489">Methyltransferase</keyword>
<feature type="active site" description="Proton donor; for dehydratase activity" evidence="7">
    <location>
        <position position="1497"/>
    </location>
</feature>
<dbReference type="SUPFAM" id="SSF53901">
    <property type="entry name" value="Thiolase-like"/>
    <property type="match status" value="1"/>
</dbReference>
<dbReference type="InterPro" id="IPR049900">
    <property type="entry name" value="PKS_mFAS_DH"/>
</dbReference>
<evidence type="ECO:0000313" key="13">
    <source>
        <dbReference type="Proteomes" id="UP001150941"/>
    </source>
</evidence>
<keyword evidence="2" id="KW-0596">Phosphopantetheine</keyword>
<dbReference type="Pfam" id="PF16073">
    <property type="entry name" value="SAT"/>
    <property type="match status" value="1"/>
</dbReference>
<dbReference type="InterPro" id="IPR013217">
    <property type="entry name" value="Methyltransf_12"/>
</dbReference>
<dbReference type="InterPro" id="IPR050091">
    <property type="entry name" value="PKS_NRPS_Biosynth_Enz"/>
</dbReference>
<evidence type="ECO:0000256" key="8">
    <source>
        <dbReference type="SAM" id="MobiDB-lite"/>
    </source>
</evidence>
<dbReference type="Gene3D" id="3.40.50.1820">
    <property type="entry name" value="alpha/beta hydrolase"/>
    <property type="match status" value="1"/>
</dbReference>
<evidence type="ECO:0000256" key="4">
    <source>
        <dbReference type="ARBA" id="ARBA00022603"/>
    </source>
</evidence>
<dbReference type="Gene3D" id="3.30.70.3290">
    <property type="match status" value="1"/>
</dbReference>
<feature type="domain" description="Carrier" evidence="9">
    <location>
        <begin position="1631"/>
        <end position="1708"/>
    </location>
</feature>
<dbReference type="SMART" id="SM00825">
    <property type="entry name" value="PKS_KS"/>
    <property type="match status" value="1"/>
</dbReference>
<keyword evidence="3" id="KW-0597">Phosphoprotein</keyword>
<dbReference type="EMBL" id="JAPQKS010000006">
    <property type="protein sequence ID" value="KAJ5223942.1"/>
    <property type="molecule type" value="Genomic_DNA"/>
</dbReference>
<dbReference type="PROSITE" id="PS52019">
    <property type="entry name" value="PKS_MFAS_DH"/>
    <property type="match status" value="1"/>
</dbReference>
<dbReference type="InterPro" id="IPR016035">
    <property type="entry name" value="Acyl_Trfase/lysoPLipase"/>
</dbReference>
<dbReference type="Proteomes" id="UP001150941">
    <property type="component" value="Unassembled WGS sequence"/>
</dbReference>
<dbReference type="PANTHER" id="PTHR43775:SF21">
    <property type="entry name" value="NON-REDUCING POLYKETIDE SYNTHASE AUSA-RELATED"/>
    <property type="match status" value="1"/>
</dbReference>
<dbReference type="GO" id="GO:0006633">
    <property type="term" value="P:fatty acid biosynthetic process"/>
    <property type="evidence" value="ECO:0007669"/>
    <property type="project" value="InterPro"/>
</dbReference>
<dbReference type="GO" id="GO:0031177">
    <property type="term" value="F:phosphopantetheine binding"/>
    <property type="evidence" value="ECO:0007669"/>
    <property type="project" value="InterPro"/>
</dbReference>
<dbReference type="InterPro" id="IPR018201">
    <property type="entry name" value="Ketoacyl_synth_AS"/>
</dbReference>
<evidence type="ECO:0000256" key="2">
    <source>
        <dbReference type="ARBA" id="ARBA00022450"/>
    </source>
</evidence>
<dbReference type="InterPro" id="IPR041068">
    <property type="entry name" value="HTH_51"/>
</dbReference>
<evidence type="ECO:0000259" key="9">
    <source>
        <dbReference type="PROSITE" id="PS50075"/>
    </source>
</evidence>
<reference evidence="12" key="2">
    <citation type="journal article" date="2023" name="IMA Fungus">
        <title>Comparative genomic study of the Penicillium genus elucidates a diverse pangenome and 15 lateral gene transfer events.</title>
        <authorList>
            <person name="Petersen C."/>
            <person name="Sorensen T."/>
            <person name="Nielsen M.R."/>
            <person name="Sondergaard T.E."/>
            <person name="Sorensen J.L."/>
            <person name="Fitzpatrick D.A."/>
            <person name="Frisvad J.C."/>
            <person name="Nielsen K.L."/>
        </authorList>
    </citation>
    <scope>NUCLEOTIDE SEQUENCE</scope>
    <source>
        <strain evidence="12">IBT 19713</strain>
    </source>
</reference>
<dbReference type="InterPro" id="IPR029063">
    <property type="entry name" value="SAM-dependent_MTases_sf"/>
</dbReference>
<feature type="active site" description="Proton acceptor; for dehydratase activity" evidence="7">
    <location>
        <position position="1318"/>
    </location>
</feature>
<evidence type="ECO:0000256" key="5">
    <source>
        <dbReference type="ARBA" id="ARBA00022679"/>
    </source>
</evidence>
<dbReference type="GO" id="GO:0004315">
    <property type="term" value="F:3-oxoacyl-[acyl-carrier-protein] synthase activity"/>
    <property type="evidence" value="ECO:0007669"/>
    <property type="project" value="InterPro"/>
</dbReference>
<dbReference type="InterPro" id="IPR014030">
    <property type="entry name" value="Ketoacyl_synth_N"/>
</dbReference>
<dbReference type="OrthoDB" id="429813at2759"/>
<keyword evidence="6" id="KW-0511">Multifunctional enzyme</keyword>
<dbReference type="InterPro" id="IPR014043">
    <property type="entry name" value="Acyl_transferase_dom"/>
</dbReference>
<feature type="compositionally biased region" description="Polar residues" evidence="8">
    <location>
        <begin position="1610"/>
        <end position="1631"/>
    </location>
</feature>
<comment type="pathway">
    <text evidence="1">Secondary metabolite biosynthesis; terpenoid biosynthesis.</text>
</comment>
<dbReference type="Pfam" id="PF21089">
    <property type="entry name" value="PKS_DH_N"/>
    <property type="match status" value="1"/>
</dbReference>
<dbReference type="SUPFAM" id="SSF52151">
    <property type="entry name" value="FabD/lysophospholipase-like"/>
    <property type="match status" value="2"/>
</dbReference>
<dbReference type="SUPFAM" id="SSF53474">
    <property type="entry name" value="alpha/beta-Hydrolases"/>
    <property type="match status" value="1"/>
</dbReference>
<dbReference type="SMART" id="SM00827">
    <property type="entry name" value="PKS_AT"/>
    <property type="match status" value="1"/>
</dbReference>
<feature type="domain" description="PKS/mFAS DH" evidence="11">
    <location>
        <begin position="1278"/>
        <end position="1590"/>
    </location>
</feature>
<feature type="region of interest" description="Disordered" evidence="8">
    <location>
        <begin position="1600"/>
        <end position="1631"/>
    </location>
</feature>
<dbReference type="Gene3D" id="3.40.47.10">
    <property type="match status" value="1"/>
</dbReference>
<dbReference type="InterPro" id="IPR036736">
    <property type="entry name" value="ACP-like_sf"/>
</dbReference>
<dbReference type="PANTHER" id="PTHR43775">
    <property type="entry name" value="FATTY ACID SYNTHASE"/>
    <property type="match status" value="1"/>
</dbReference>
<feature type="domain" description="Ketosynthase family 3 (KS3)" evidence="10">
    <location>
        <begin position="389"/>
        <end position="805"/>
    </location>
</feature>
<dbReference type="Pfam" id="PF00550">
    <property type="entry name" value="PP-binding"/>
    <property type="match status" value="1"/>
</dbReference>
<dbReference type="InterPro" id="IPR020841">
    <property type="entry name" value="PKS_Beta-ketoAc_synthase_dom"/>
</dbReference>
<evidence type="ECO:0000256" key="6">
    <source>
        <dbReference type="ARBA" id="ARBA00023268"/>
    </source>
</evidence>
<sequence length="2442" mass="268232">MQPSMTNTDRPVSILFGPQCEDVKKAASEIRTRLAVDDSVNFIVEALEDLPSAWSGIIEAWAPLSEIPGERQLHVLTKCLTTSTSDAPVDPTNVLLTPLTVLEHILKFTKIKEEMGNQIINTQGFCVGFLAAVVVACSENKEDLKSLTRSALHLAVSIGALVDLDELTNGRSRSIVVRWKNLLGRKAYQKILSYYPGAYTSCVVDTDSVTITAPEEKSANIIHDLTASNLTVKVIGLKGRFHNDTHRPAVDRLIEYFSNDERFSVPSSRMPGLGLRSNVDGEAIRGGNICAVALESILVAQCKWLATAAGTLDSMRQHDDQPRFVIIGPNSLIPRSIRNQLADQPVTNSIDQHVNHVSNGLTNGIAPLEVENDAQVNGMTTQGHDEPTGMPIAIVGMACRYPQADSVEKLWEMLELGRCAVSELPNERFKMNEFGRKPDGPFFGNFLEEPDTFDHRFFGISAREAESMDPQQRLLLQVAYNAMESAGYCGLESSSITSDIGCYVGVGSDDYTDNVGSRDSNAFSATGTLQAFNSGRISHFFGWSGPSLTIDTACSSAAVALHLACKALQAKDCSIAMAGGVNVMTSPKVTQNLAAASFLSPTGASKAFDASADGYCRGEGAGLVLLRPLEDAIRNKDTILAVIAGSAVNQGSNCSPITVPVSNSQQTLYRKALKAAGISPHKVSYVEAHGTGTQVGDPIEFDSIRQVFGGPSRSEKLYVGSIKDNIGHTETSSGVAALLKTVLMIQNSRIPKQANFTQLNPKIPAFQHDNMIIPQQSVNWNGHRRVAMVTNYGAAGSNAALLVQEYEPRRDNATHAYQKLSEVPIFLSAKTPESLKSYCVAVQQFINGRAPESLGYIVQDVAYNLAKKQNRNLDYMVSLCADSRNAPSLLSQLNSVISNSAIIQKNPARSNPVILCFGGQTGATTSISKDLVESNELLKFHLMECERTCESLGLPSLFPVIFEQAPKLDLASLHCMLFSIQYASAKSWLDSGLKVERLVGHSFGQLTALCVAGSLSLADTMLLISSRATLIQSSWGPEKGKMLSMEGSVDDIKSLLDSTKDTVDIACVNGSRDIVLAGNEASIDHIEKSIAAQSLPIRAKRLGSTHGFHSRLVDAIIPGLKKVAQSLTYHKPKIPIEACSESDDWSFVDADKIANHSRNAVCFKAAVERAAQAAKGSAVWLEAGSASPVIPMIRRIIQRWKGSDGHFFQAMNLEGPQAQHNLANATSNLWLKGVRVQFWAFHDYQSSSYKSLNLPPYQFEKAKHWIEFDPGAFAPQQPPVLSPERDDELVNIIEQKTDEALFSVNTSHPVYHLCATGHAVVGQHLCPASLYVEILLKAVSKLSKGDLSGMMPQLQNLSICAPLILESEGDVFLRLSQNHIQKNWSFNLFTRQKPPATETHATGEIGLHKVDGPSQFVARFRSLGRLITSSRSHDITNSPRCSGLMGSTVYSTFDRVVKYADYYHGVRKVFASGHEATGSILLESQTSDGICDPILVDNYLQVAGLHVNCLSQARNDEVFVCSGIGDIFFSDSFIGQDGKPANSSTVYTSYDRPSPKQAMCDIFAFDTETGKLLVAIMSATFTSLSMVTLTRALKRLNKNVNDADTEPKGSLSQQKPHMESSDNLQTVQSEPSGCGHLRAIQEMFNTLLGIPLEELLPSSGLEDIGVDSLMRTEVLSEIKQRFGVDLSSAALMEVPDIQSLVQMIFPDMSPNTPTGPSVSQMAIEPSSEENITPNGESHQVTTVEESRELAELSRSIFRDIRHTTAHSDKTQWTGFCETVHPQQMTLVTAYVIEAFQALGIPLETLKSGDFIPELPVLPQHQQVKGQLYSILEYSRLVRKRGDLYLRTDEPIPATPSSVLHEKIIQMFPRHVPEHQLLRTTGSKLAACLTGDTDPLAILFQDKKARELIGDVYTHAPMFFSATMHLTQFLRSVLSNCDPSRQIKILEIGAGTGGTTGFLLSQLADISELKFQYTFTDLSSSLITLARKKFKAYNFIHYTTLDIDRDPPQNMLGQYDIILSSNCVHATPNISRSTENIRKLLKPDGILCLIELTRNLFWFDLVFGLLEGWWKFDDGREHALSTEHNWDKALRQAGYNWVDWSDNHSKESEILRLIVASPANMSFDRETLVTEETVTFAEKDGVKLQADIYYPAEVDTRLKPRPIALMIHGGGHVMLSPQGRSLKADQDKSLLEGPMQDCRDALHWARSELPQLRLLRNDVKPDGDQVVAVGWSTGGHLAMTLGWTPSEIGVRSPEAILSFYSPTDYEDDFWTKSNLPFDQPAPPEASYNPWEAISDTPITSYNPSAAKAGWMSPHDPRSLIALHMNWKGQTLPILMSKKRPNKSGSVELNFPSPEEIQAISPLAQIRAKNYHTPTFIVHGMRDDLIPISQTQRTTSALSVQDVDSDFRVIDALHLFDIYPENKQTNDELQSVVDGYKFLSDHVQ</sequence>
<dbReference type="GO" id="GO:0017000">
    <property type="term" value="P:antibiotic biosynthetic process"/>
    <property type="evidence" value="ECO:0007669"/>
    <property type="project" value="UniProtKB-ARBA"/>
</dbReference>
<evidence type="ECO:0000256" key="7">
    <source>
        <dbReference type="PROSITE-ProRule" id="PRU01363"/>
    </source>
</evidence>
<dbReference type="Pfam" id="PF18558">
    <property type="entry name" value="HTH_51"/>
    <property type="match status" value="1"/>
</dbReference>
<dbReference type="InterPro" id="IPR001227">
    <property type="entry name" value="Ac_transferase_dom_sf"/>
</dbReference>
<dbReference type="GO" id="GO:0030639">
    <property type="term" value="P:polyketide biosynthetic process"/>
    <property type="evidence" value="ECO:0007669"/>
    <property type="project" value="UniProtKB-ARBA"/>
</dbReference>
<dbReference type="InterPro" id="IPR014031">
    <property type="entry name" value="Ketoacyl_synth_C"/>
</dbReference>
<dbReference type="InterPro" id="IPR042104">
    <property type="entry name" value="PKS_dehydratase_sf"/>
</dbReference>
<dbReference type="InterPro" id="IPR032088">
    <property type="entry name" value="SAT"/>
</dbReference>
<dbReference type="InterPro" id="IPR009081">
    <property type="entry name" value="PP-bd_ACP"/>
</dbReference>
<dbReference type="GeneID" id="83205083"/>
<dbReference type="PROSITE" id="PS52004">
    <property type="entry name" value="KS3_2"/>
    <property type="match status" value="1"/>
</dbReference>
<dbReference type="PROSITE" id="PS00606">
    <property type="entry name" value="KS3_1"/>
    <property type="match status" value="1"/>
</dbReference>
<dbReference type="Gene3D" id="1.10.1200.10">
    <property type="entry name" value="ACP-like"/>
    <property type="match status" value="1"/>
</dbReference>
<dbReference type="Pfam" id="PF08242">
    <property type="entry name" value="Methyltransf_12"/>
    <property type="match status" value="1"/>
</dbReference>
<evidence type="ECO:0000256" key="1">
    <source>
        <dbReference type="ARBA" id="ARBA00004721"/>
    </source>
</evidence>
<evidence type="ECO:0000259" key="10">
    <source>
        <dbReference type="PROSITE" id="PS52004"/>
    </source>
</evidence>
<dbReference type="InterPro" id="IPR029058">
    <property type="entry name" value="AB_hydrolase_fold"/>
</dbReference>
<dbReference type="SUPFAM" id="SSF47336">
    <property type="entry name" value="ACP-like"/>
    <property type="match status" value="1"/>
</dbReference>
<dbReference type="Gene3D" id="3.40.50.150">
    <property type="entry name" value="Vaccinia Virus protein VP39"/>
    <property type="match status" value="1"/>
</dbReference>
<gene>
    <name evidence="12" type="ORF">N7468_008484</name>
</gene>
<dbReference type="Pfam" id="PF02801">
    <property type="entry name" value="Ketoacyl-synt_C"/>
    <property type="match status" value="1"/>
</dbReference>
<dbReference type="InterPro" id="IPR016036">
    <property type="entry name" value="Malonyl_transacylase_ACP-bd"/>
</dbReference>
<dbReference type="InterPro" id="IPR049552">
    <property type="entry name" value="PKS_DH_N"/>
</dbReference>
<evidence type="ECO:0000256" key="3">
    <source>
        <dbReference type="ARBA" id="ARBA00022553"/>
    </source>
</evidence>
<dbReference type="RefSeq" id="XP_058328125.1">
    <property type="nucleotide sequence ID" value="XM_058477780.1"/>
</dbReference>
<dbReference type="Pfam" id="PF00109">
    <property type="entry name" value="ketoacyl-synt"/>
    <property type="match status" value="1"/>
</dbReference>